<comment type="function">
    <text evidence="7">Probably part of a binding-protein-dependent transport system y4tOPQRS for a peptide. Probably responsible for energy coupling to the transport system.</text>
</comment>
<dbReference type="InterPro" id="IPR013563">
    <property type="entry name" value="Oligopep_ABC_C"/>
</dbReference>
<evidence type="ECO:0000256" key="4">
    <source>
        <dbReference type="ARBA" id="ARBA00022741"/>
    </source>
</evidence>
<dbReference type="InterPro" id="IPR017871">
    <property type="entry name" value="ABC_transporter-like_CS"/>
</dbReference>
<evidence type="ECO:0000256" key="1">
    <source>
        <dbReference type="ARBA" id="ARBA00004417"/>
    </source>
</evidence>
<dbReference type="PANTHER" id="PTHR43776">
    <property type="entry name" value="TRANSPORT ATP-BINDING PROTEIN"/>
    <property type="match status" value="1"/>
</dbReference>
<keyword evidence="3" id="KW-0813">Transport</keyword>
<dbReference type="PANTHER" id="PTHR43776:SF7">
    <property type="entry name" value="D,D-DIPEPTIDE TRANSPORT ATP-BINDING PROTEIN DDPF-RELATED"/>
    <property type="match status" value="1"/>
</dbReference>
<name>A0A6A7ZYM0_RHIML</name>
<dbReference type="Pfam" id="PF00005">
    <property type="entry name" value="ABC_tran"/>
    <property type="match status" value="2"/>
</dbReference>
<dbReference type="SMART" id="SM00382">
    <property type="entry name" value="AAA"/>
    <property type="match status" value="2"/>
</dbReference>
<dbReference type="FunFam" id="3.40.50.300:FF:000016">
    <property type="entry name" value="Oligopeptide ABC transporter ATP-binding component"/>
    <property type="match status" value="2"/>
</dbReference>
<evidence type="ECO:0000259" key="8">
    <source>
        <dbReference type="PROSITE" id="PS50893"/>
    </source>
</evidence>
<dbReference type="GO" id="GO:0006865">
    <property type="term" value="P:amino acid transport"/>
    <property type="evidence" value="ECO:0007669"/>
    <property type="project" value="UniProtKB-KW"/>
</dbReference>
<accession>A0A6A7ZYM0</accession>
<dbReference type="GO" id="GO:0015833">
    <property type="term" value="P:peptide transport"/>
    <property type="evidence" value="ECO:0007669"/>
    <property type="project" value="InterPro"/>
</dbReference>
<reference evidence="9" key="1">
    <citation type="journal article" date="2013" name="Genome Biol.">
        <title>Comparative genomics of the core and accessory genomes of 48 Sinorhizobium strains comprising five genospecies.</title>
        <authorList>
            <person name="Sugawara M."/>
            <person name="Epstein B."/>
            <person name="Badgley B.D."/>
            <person name="Unno T."/>
            <person name="Xu L."/>
            <person name="Reese J."/>
            <person name="Gyaneshwar P."/>
            <person name="Denny R."/>
            <person name="Mudge J."/>
            <person name="Bharti A.K."/>
            <person name="Farmer A.D."/>
            <person name="May G.D."/>
            <person name="Woodward J.E."/>
            <person name="Medigue C."/>
            <person name="Vallenet D."/>
            <person name="Lajus A."/>
            <person name="Rouy Z."/>
            <person name="Martinez-Vaz B."/>
            <person name="Tiffin P."/>
            <person name="Young N.D."/>
            <person name="Sadowsky M.J."/>
        </authorList>
    </citation>
    <scope>NUCLEOTIDE SEQUENCE</scope>
    <source>
        <strain evidence="9">M30</strain>
    </source>
</reference>
<dbReference type="RefSeq" id="WP_028010200.1">
    <property type="nucleotide sequence ID" value="NZ_CP021830.1"/>
</dbReference>
<gene>
    <name evidence="9" type="ORF">GHK45_27070</name>
</gene>
<protein>
    <submittedName>
        <fullName evidence="9">Dipeptide ABC transporter ATP-binding protein</fullName>
    </submittedName>
</protein>
<organism evidence="9">
    <name type="scientific">Rhizobium meliloti</name>
    <name type="common">Ensifer meliloti</name>
    <name type="synonym">Sinorhizobium meliloti</name>
    <dbReference type="NCBI Taxonomy" id="382"/>
    <lineage>
        <taxon>Bacteria</taxon>
        <taxon>Pseudomonadati</taxon>
        <taxon>Pseudomonadota</taxon>
        <taxon>Alphaproteobacteria</taxon>
        <taxon>Hyphomicrobiales</taxon>
        <taxon>Rhizobiaceae</taxon>
        <taxon>Sinorhizobium/Ensifer group</taxon>
        <taxon>Sinorhizobium</taxon>
    </lineage>
</organism>
<sequence>MNAPDKPILRIDKLTVDFLSEGDPVRAVDDVSFDVCPGETLVILGESGSGKSVSTGTVMGLIDCPPGDIVSGSLVFDGTDLSRLDDEGRRELNGRRIAMIFQDPLAYLNPVYTVGRQIAEVFESHGEGEGSAVRDKVVRLLERVGIPEADERIDYYPHQFSGGQRQRVMIAMAIALKPDILIADEPTTALDVSVQAQILELLRDLQRETGMALIMITHDLEVAAAMADRIIVMHGGKVVESGKAEDVFTNPSHAYTRRLMSAVPHADAPKPPRNAAQGEVLLQVAHLSKHYKLGSGPFSPKREFRAVDDVSFTLRRGETVGIVGESGSGKSSIARMLLRLNEPTSGAALFAGEDIFELKGKALDGFRRRVQMVFQDPFGSMNPRMNVRSIISEPWAIHRDILPRERWNERVVELLELVGLKAEHAARHPHQFSGGQRQRIAIARALASEPELIVCDEAVSALDVSIQMQVIELLADLRQRLGLSYVFITHDLPIVRQFADRILVMQRGRIVEEGETEALFVSPQHEYTQALLRAVPQPKWLRSDPAPIAG</sequence>
<dbReference type="Gene3D" id="3.40.50.300">
    <property type="entry name" value="P-loop containing nucleotide triphosphate hydrolases"/>
    <property type="match status" value="2"/>
</dbReference>
<dbReference type="InterPro" id="IPR003593">
    <property type="entry name" value="AAA+_ATPase"/>
</dbReference>
<evidence type="ECO:0000256" key="5">
    <source>
        <dbReference type="ARBA" id="ARBA00022840"/>
    </source>
</evidence>
<dbReference type="CDD" id="cd03257">
    <property type="entry name" value="ABC_NikE_OppD_transporters"/>
    <property type="match status" value="2"/>
</dbReference>
<evidence type="ECO:0000256" key="2">
    <source>
        <dbReference type="ARBA" id="ARBA00005417"/>
    </source>
</evidence>
<evidence type="ECO:0000313" key="9">
    <source>
        <dbReference type="EMBL" id="MQW07269.1"/>
    </source>
</evidence>
<dbReference type="NCBIfam" id="NF008453">
    <property type="entry name" value="PRK11308.1"/>
    <property type="match status" value="2"/>
</dbReference>
<proteinExistence type="inferred from homology"/>
<dbReference type="GO" id="GO:0005886">
    <property type="term" value="C:plasma membrane"/>
    <property type="evidence" value="ECO:0007669"/>
    <property type="project" value="UniProtKB-SubCell"/>
</dbReference>
<comment type="similarity">
    <text evidence="2">Belongs to the ABC transporter superfamily.</text>
</comment>
<feature type="domain" description="ABC transporter" evidence="8">
    <location>
        <begin position="9"/>
        <end position="260"/>
    </location>
</feature>
<dbReference type="AlphaFoldDB" id="A0A6A7ZYM0"/>
<dbReference type="InterPro" id="IPR027417">
    <property type="entry name" value="P-loop_NTPase"/>
</dbReference>
<dbReference type="InterPro" id="IPR003439">
    <property type="entry name" value="ABC_transporter-like_ATP-bd"/>
</dbReference>
<dbReference type="InterPro" id="IPR050319">
    <property type="entry name" value="ABC_transp_ATP-bind"/>
</dbReference>
<evidence type="ECO:0000256" key="3">
    <source>
        <dbReference type="ARBA" id="ARBA00022448"/>
    </source>
</evidence>
<comment type="caution">
    <text evidence="9">The sequence shown here is derived from an EMBL/GenBank/DDBJ whole genome shotgun (WGS) entry which is preliminary data.</text>
</comment>
<dbReference type="EMBL" id="WISP01000180">
    <property type="protein sequence ID" value="MQW07269.1"/>
    <property type="molecule type" value="Genomic_DNA"/>
</dbReference>
<evidence type="ECO:0000256" key="6">
    <source>
        <dbReference type="ARBA" id="ARBA00022970"/>
    </source>
</evidence>
<keyword evidence="5 9" id="KW-0067">ATP-binding</keyword>
<dbReference type="GO" id="GO:0016887">
    <property type="term" value="F:ATP hydrolysis activity"/>
    <property type="evidence" value="ECO:0007669"/>
    <property type="project" value="InterPro"/>
</dbReference>
<dbReference type="PROSITE" id="PS00211">
    <property type="entry name" value="ABC_TRANSPORTER_1"/>
    <property type="match status" value="2"/>
</dbReference>
<dbReference type="NCBIfam" id="NF007739">
    <property type="entry name" value="PRK10419.1"/>
    <property type="match status" value="2"/>
</dbReference>
<dbReference type="GO" id="GO:0005524">
    <property type="term" value="F:ATP binding"/>
    <property type="evidence" value="ECO:0007669"/>
    <property type="project" value="UniProtKB-KW"/>
</dbReference>
<dbReference type="Pfam" id="PF08352">
    <property type="entry name" value="oligo_HPY"/>
    <property type="match status" value="2"/>
</dbReference>
<comment type="subcellular location">
    <subcellularLocation>
        <location evidence="1">Cell inner membrane</location>
        <topology evidence="1">Peripheral membrane protein</topology>
    </subcellularLocation>
</comment>
<dbReference type="SUPFAM" id="SSF52540">
    <property type="entry name" value="P-loop containing nucleoside triphosphate hydrolases"/>
    <property type="match status" value="2"/>
</dbReference>
<dbReference type="GO" id="GO:0055085">
    <property type="term" value="P:transmembrane transport"/>
    <property type="evidence" value="ECO:0007669"/>
    <property type="project" value="UniProtKB-ARBA"/>
</dbReference>
<keyword evidence="6" id="KW-0029">Amino-acid transport</keyword>
<keyword evidence="4" id="KW-0547">Nucleotide-binding</keyword>
<dbReference type="PROSITE" id="PS50893">
    <property type="entry name" value="ABC_TRANSPORTER_2"/>
    <property type="match status" value="2"/>
</dbReference>
<evidence type="ECO:0000256" key="7">
    <source>
        <dbReference type="ARBA" id="ARBA00053953"/>
    </source>
</evidence>
<feature type="domain" description="ABC transporter" evidence="8">
    <location>
        <begin position="282"/>
        <end position="532"/>
    </location>
</feature>